<evidence type="ECO:0000256" key="8">
    <source>
        <dbReference type="PROSITE-ProRule" id="PRU00221"/>
    </source>
</evidence>
<dbReference type="SUPFAM" id="SSF50998">
    <property type="entry name" value="Quinoprotein alcohol dehydrogenase-like"/>
    <property type="match status" value="1"/>
</dbReference>
<keyword evidence="6" id="KW-0677">Repeat</keyword>
<dbReference type="InterPro" id="IPR020472">
    <property type="entry name" value="WD40_PAC1"/>
</dbReference>
<evidence type="ECO:0000256" key="4">
    <source>
        <dbReference type="ARBA" id="ARBA00022490"/>
    </source>
</evidence>
<dbReference type="AlphaFoldDB" id="A0A7S1HQ14"/>
<evidence type="ECO:0000256" key="3">
    <source>
        <dbReference type="ARBA" id="ARBA00018867"/>
    </source>
</evidence>
<dbReference type="InterPro" id="IPR001680">
    <property type="entry name" value="WD40_rpt"/>
</dbReference>
<evidence type="ECO:0000256" key="2">
    <source>
        <dbReference type="ARBA" id="ARBA00009890"/>
    </source>
</evidence>
<dbReference type="GO" id="GO:0051897">
    <property type="term" value="P:positive regulation of phosphatidylinositol 3-kinase/protein kinase B signal transduction"/>
    <property type="evidence" value="ECO:0007669"/>
    <property type="project" value="UniProtKB-ARBA"/>
</dbReference>
<dbReference type="SMART" id="SM00320">
    <property type="entry name" value="WD40"/>
    <property type="match status" value="6"/>
</dbReference>
<dbReference type="PRINTS" id="PR00320">
    <property type="entry name" value="GPROTEINBRPT"/>
</dbReference>
<protein>
    <recommendedName>
        <fullName evidence="7">Protein LST8 homolog</fullName>
    </recommendedName>
    <alternativeName>
        <fullName evidence="3">Target of rapamycin complex subunit LST8</fullName>
    </alternativeName>
</protein>
<dbReference type="PROSITE" id="PS00678">
    <property type="entry name" value="WD_REPEATS_1"/>
    <property type="match status" value="4"/>
</dbReference>
<evidence type="ECO:0000313" key="9">
    <source>
        <dbReference type="EMBL" id="CAD8987827.1"/>
    </source>
</evidence>
<proteinExistence type="inferred from homology"/>
<comment type="subcellular location">
    <subcellularLocation>
        <location evidence="1">Cytoplasm</location>
    </subcellularLocation>
</comment>
<keyword evidence="4" id="KW-0963">Cytoplasm</keyword>
<gene>
    <name evidence="9" type="ORF">PCOR1465_LOCUS611</name>
</gene>
<feature type="repeat" description="WD" evidence="8">
    <location>
        <begin position="207"/>
        <end position="248"/>
    </location>
</feature>
<dbReference type="PROSITE" id="PS50082">
    <property type="entry name" value="WD_REPEATS_2"/>
    <property type="match status" value="5"/>
</dbReference>
<accession>A0A7S1HQ14</accession>
<dbReference type="GO" id="GO:0031932">
    <property type="term" value="C:TORC2 complex"/>
    <property type="evidence" value="ECO:0007669"/>
    <property type="project" value="InterPro"/>
</dbReference>
<evidence type="ECO:0000256" key="7">
    <source>
        <dbReference type="ARBA" id="ARBA00074814"/>
    </source>
</evidence>
<dbReference type="PANTHER" id="PTHR19842:SF0">
    <property type="entry name" value="TARGET OF RAPAMYCIN COMPLEX SUBUNIT LST8"/>
    <property type="match status" value="1"/>
</dbReference>
<dbReference type="InterPro" id="IPR019775">
    <property type="entry name" value="WD40_repeat_CS"/>
</dbReference>
<dbReference type="Gene3D" id="2.130.10.10">
    <property type="entry name" value="YVTN repeat-like/Quinoprotein amine dehydrogenase"/>
    <property type="match status" value="1"/>
</dbReference>
<dbReference type="GO" id="GO:0032535">
    <property type="term" value="P:regulation of cellular component size"/>
    <property type="evidence" value="ECO:0007669"/>
    <property type="project" value="UniProtKB-ARBA"/>
</dbReference>
<dbReference type="GO" id="GO:0038203">
    <property type="term" value="P:TORC2 signaling"/>
    <property type="evidence" value="ECO:0007669"/>
    <property type="project" value="UniProtKB-ARBA"/>
</dbReference>
<sequence length="314" mass="34488">MPSPSVVLATGSYDHTLRFWEATSGSCYRTIQNPDSQINRIEITADKRLIATAGNPHIRVYDVNSNNPQPLSTYEGHTGNVSALGFYKDSKLMFSGSEDGTVKLWDLRAKGFQQEYESRAAVNSVIVHPNEEELISGDQNGNVRVWDLAKGSCSCELVPEIGTAIRSISMAYDGSLAVAANNNGTCFVWRLLSKTGSITHFEPLHKLAAHQGYILKCLISPDIQHLATTSSDKTIKLWSLENFELKQTLKGHQKWVWDCVFSVDAAYLVSASSDCTACLWDLSNGDAIRVYAGHQKAVCCCALNDCAVDSQDIE</sequence>
<evidence type="ECO:0000256" key="5">
    <source>
        <dbReference type="ARBA" id="ARBA00022574"/>
    </source>
</evidence>
<dbReference type="GO" id="GO:0005737">
    <property type="term" value="C:cytoplasm"/>
    <property type="evidence" value="ECO:0007669"/>
    <property type="project" value="UniProtKB-SubCell"/>
</dbReference>
<dbReference type="CDD" id="cd00200">
    <property type="entry name" value="WD40"/>
    <property type="match status" value="1"/>
</dbReference>
<dbReference type="InterPro" id="IPR037588">
    <property type="entry name" value="MLST8"/>
</dbReference>
<name>A0A7S1HQ14_9EUKA</name>
<dbReference type="PROSITE" id="PS50294">
    <property type="entry name" value="WD_REPEATS_REGION"/>
    <property type="match status" value="4"/>
</dbReference>
<dbReference type="InterPro" id="IPR011047">
    <property type="entry name" value="Quinoprotein_ADH-like_sf"/>
</dbReference>
<evidence type="ECO:0000256" key="1">
    <source>
        <dbReference type="ARBA" id="ARBA00004496"/>
    </source>
</evidence>
<reference evidence="9" key="1">
    <citation type="submission" date="2021-01" db="EMBL/GenBank/DDBJ databases">
        <authorList>
            <person name="Corre E."/>
            <person name="Pelletier E."/>
            <person name="Niang G."/>
            <person name="Scheremetjew M."/>
            <person name="Finn R."/>
            <person name="Kale V."/>
            <person name="Holt S."/>
            <person name="Cochrane G."/>
            <person name="Meng A."/>
            <person name="Brown T."/>
            <person name="Cohen L."/>
        </authorList>
    </citation>
    <scope>NUCLEOTIDE SEQUENCE</scope>
    <source>
        <strain evidence="9">RCC1383</strain>
    </source>
</reference>
<comment type="similarity">
    <text evidence="2">Belongs to the WD repeat LST8 family.</text>
</comment>
<feature type="repeat" description="WD" evidence="8">
    <location>
        <begin position="1"/>
        <end position="30"/>
    </location>
</feature>
<keyword evidence="5 8" id="KW-0853">WD repeat</keyword>
<dbReference type="InterPro" id="IPR015943">
    <property type="entry name" value="WD40/YVTN_repeat-like_dom_sf"/>
</dbReference>
<dbReference type="GO" id="GO:0032956">
    <property type="term" value="P:regulation of actin cytoskeleton organization"/>
    <property type="evidence" value="ECO:0007669"/>
    <property type="project" value="TreeGrafter"/>
</dbReference>
<dbReference type="FunFam" id="2.130.10.10:FF:000505">
    <property type="entry name" value="Blast:Protein LST8 homolog"/>
    <property type="match status" value="1"/>
</dbReference>
<dbReference type="PANTHER" id="PTHR19842">
    <property type="entry name" value="G BETA-LIKE PROTEIN GBL"/>
    <property type="match status" value="1"/>
</dbReference>
<feature type="repeat" description="WD" evidence="8">
    <location>
        <begin position="115"/>
        <end position="156"/>
    </location>
</feature>
<dbReference type="Pfam" id="PF00400">
    <property type="entry name" value="WD40"/>
    <property type="match status" value="4"/>
</dbReference>
<dbReference type="GO" id="GO:0031931">
    <property type="term" value="C:TORC1 complex"/>
    <property type="evidence" value="ECO:0007669"/>
    <property type="project" value="InterPro"/>
</dbReference>
<dbReference type="EMBL" id="HBFZ01000919">
    <property type="protein sequence ID" value="CAD8987827.1"/>
    <property type="molecule type" value="Transcribed_RNA"/>
</dbReference>
<feature type="repeat" description="WD" evidence="8">
    <location>
        <begin position="249"/>
        <end position="290"/>
    </location>
</feature>
<evidence type="ECO:0000256" key="6">
    <source>
        <dbReference type="ARBA" id="ARBA00022737"/>
    </source>
</evidence>
<organism evidence="9">
    <name type="scientific">Phaeocystis cordata</name>
    <dbReference type="NCBI Taxonomy" id="118079"/>
    <lineage>
        <taxon>Eukaryota</taxon>
        <taxon>Haptista</taxon>
        <taxon>Haptophyta</taxon>
        <taxon>Prymnesiophyceae</taxon>
        <taxon>Phaeocystales</taxon>
        <taxon>Phaeocystaceae</taxon>
        <taxon>Phaeocystis</taxon>
    </lineage>
</organism>
<feature type="repeat" description="WD" evidence="8">
    <location>
        <begin position="74"/>
        <end position="108"/>
    </location>
</feature>